<sequence>MDVVSGSALAGNALPAARFYRHAANCFAAPFFKPSGV</sequence>
<dbReference type="AlphaFoldDB" id="A0AAC9BMK9"/>
<dbReference type="KEGG" id="rin:ACS15_5616"/>
<organism evidence="1 2">
    <name type="scientific">Ralstonia insidiosa</name>
    <dbReference type="NCBI Taxonomy" id="190721"/>
    <lineage>
        <taxon>Bacteria</taxon>
        <taxon>Pseudomonadati</taxon>
        <taxon>Pseudomonadota</taxon>
        <taxon>Betaproteobacteria</taxon>
        <taxon>Burkholderiales</taxon>
        <taxon>Burkholderiaceae</taxon>
        <taxon>Ralstonia</taxon>
    </lineage>
</organism>
<name>A0AAC9BMK9_9RALS</name>
<evidence type="ECO:0000313" key="2">
    <source>
        <dbReference type="Proteomes" id="UP000077927"/>
    </source>
</evidence>
<reference evidence="1 2" key="1">
    <citation type="submission" date="2015-09" db="EMBL/GenBank/DDBJ databases">
        <authorList>
            <person name="Xu Y."/>
            <person name="Nagy A."/>
            <person name="Liu N.T."/>
            <person name="Nou X."/>
        </authorList>
    </citation>
    <scope>NUCLEOTIDE SEQUENCE [LARGE SCALE GENOMIC DNA]</scope>
    <source>
        <strain evidence="1 2">FC1138</strain>
    </source>
</reference>
<proteinExistence type="predicted"/>
<dbReference type="EMBL" id="CP012606">
    <property type="protein sequence ID" value="ANH75205.1"/>
    <property type="molecule type" value="Genomic_DNA"/>
</dbReference>
<evidence type="ECO:0000313" key="1">
    <source>
        <dbReference type="EMBL" id="ANH75205.1"/>
    </source>
</evidence>
<gene>
    <name evidence="1" type="ORF">ACS15_5616</name>
</gene>
<accession>A0AAC9BMK9</accession>
<dbReference type="Proteomes" id="UP000077927">
    <property type="component" value="Chromosome 2"/>
</dbReference>
<protein>
    <submittedName>
        <fullName evidence="1">Uncharacterized protein</fullName>
    </submittedName>
</protein>